<dbReference type="PROSITE" id="PS50995">
    <property type="entry name" value="HTH_MARR_2"/>
    <property type="match status" value="1"/>
</dbReference>
<dbReference type="Proteomes" id="UP000245133">
    <property type="component" value="Unassembled WGS sequence"/>
</dbReference>
<evidence type="ECO:0000313" key="2">
    <source>
        <dbReference type="EMBL" id="GBF50031.1"/>
    </source>
</evidence>
<comment type="caution">
    <text evidence="2">The sequence shown here is derived from an EMBL/GenBank/DDBJ whole genome shotgun (WGS) entry which is preliminary data.</text>
</comment>
<gene>
    <name evidence="2" type="ORF">LPTSP4_15520</name>
</gene>
<dbReference type="PANTHER" id="PTHR33164">
    <property type="entry name" value="TRANSCRIPTIONAL REGULATOR, MARR FAMILY"/>
    <property type="match status" value="1"/>
</dbReference>
<dbReference type="SUPFAM" id="SSF46785">
    <property type="entry name" value="Winged helix' DNA-binding domain"/>
    <property type="match status" value="1"/>
</dbReference>
<organism evidence="2 3">
    <name type="scientific">Leptospira ryugenii</name>
    <dbReference type="NCBI Taxonomy" id="1917863"/>
    <lineage>
        <taxon>Bacteria</taxon>
        <taxon>Pseudomonadati</taxon>
        <taxon>Spirochaetota</taxon>
        <taxon>Spirochaetia</taxon>
        <taxon>Leptospirales</taxon>
        <taxon>Leptospiraceae</taxon>
        <taxon>Leptospira</taxon>
    </lineage>
</organism>
<dbReference type="InterPro" id="IPR039422">
    <property type="entry name" value="MarR/SlyA-like"/>
</dbReference>
<dbReference type="EMBL" id="BFBB01000003">
    <property type="protein sequence ID" value="GBF50031.1"/>
    <property type="molecule type" value="Genomic_DNA"/>
</dbReference>
<dbReference type="InterPro" id="IPR036390">
    <property type="entry name" value="WH_DNA-bd_sf"/>
</dbReference>
<feature type="domain" description="HTH marR-type" evidence="1">
    <location>
        <begin position="1"/>
        <end position="143"/>
    </location>
</feature>
<proteinExistence type="predicted"/>
<sequence length="157" mass="18187">MKEKSIGIEIWRHFLTMHHEIIQQIERDLRASDCISLVWYDVLIVLVRSGKDSLSLKELLADLVLTKSAVSKLLDRMEVAHMIRRRQSSEDGRSLRIEILPKGKEAVKVAWPIYKNGIQKYFLDAIPKESHSDILQMFIGIRSLNHSTQSFSKFTPE</sequence>
<dbReference type="InterPro" id="IPR000835">
    <property type="entry name" value="HTH_MarR-typ"/>
</dbReference>
<dbReference type="Pfam" id="PF12802">
    <property type="entry name" value="MarR_2"/>
    <property type="match status" value="1"/>
</dbReference>
<keyword evidence="3" id="KW-1185">Reference proteome</keyword>
<dbReference type="Gene3D" id="1.10.10.10">
    <property type="entry name" value="Winged helix-like DNA-binding domain superfamily/Winged helix DNA-binding domain"/>
    <property type="match status" value="1"/>
</dbReference>
<protein>
    <submittedName>
        <fullName evidence="2">MarR family protein</fullName>
    </submittedName>
</protein>
<dbReference type="GO" id="GO:0003700">
    <property type="term" value="F:DNA-binding transcription factor activity"/>
    <property type="evidence" value="ECO:0007669"/>
    <property type="project" value="InterPro"/>
</dbReference>
<dbReference type="RefSeq" id="WP_108975427.1">
    <property type="nucleotide sequence ID" value="NZ_BFBB01000003.1"/>
</dbReference>
<accession>A0A2P2DZH1</accession>
<dbReference type="GO" id="GO:0006950">
    <property type="term" value="P:response to stress"/>
    <property type="evidence" value="ECO:0007669"/>
    <property type="project" value="TreeGrafter"/>
</dbReference>
<reference evidence="2 3" key="1">
    <citation type="submission" date="2018-02" db="EMBL/GenBank/DDBJ databases">
        <title>Novel Leptospira species isolated from soil and water in Japan.</title>
        <authorList>
            <person name="Nakao R."/>
            <person name="Masuzawa T."/>
        </authorList>
    </citation>
    <scope>NUCLEOTIDE SEQUENCE [LARGE SCALE GENOMIC DNA]</scope>
    <source>
        <strain evidence="2 3">YH101</strain>
    </source>
</reference>
<name>A0A2P2DZH1_9LEPT</name>
<dbReference type="AlphaFoldDB" id="A0A2P2DZH1"/>
<dbReference type="PANTHER" id="PTHR33164:SF43">
    <property type="entry name" value="HTH-TYPE TRANSCRIPTIONAL REPRESSOR YETL"/>
    <property type="match status" value="1"/>
</dbReference>
<dbReference type="InterPro" id="IPR036388">
    <property type="entry name" value="WH-like_DNA-bd_sf"/>
</dbReference>
<dbReference type="SMART" id="SM00347">
    <property type="entry name" value="HTH_MARR"/>
    <property type="match status" value="1"/>
</dbReference>
<evidence type="ECO:0000259" key="1">
    <source>
        <dbReference type="PROSITE" id="PS50995"/>
    </source>
</evidence>
<evidence type="ECO:0000313" key="3">
    <source>
        <dbReference type="Proteomes" id="UP000245133"/>
    </source>
</evidence>
<dbReference type="OrthoDB" id="338542at2"/>